<dbReference type="InterPro" id="IPR043693">
    <property type="entry name" value="UbiV"/>
</dbReference>
<accession>A0ABU5IF66</accession>
<dbReference type="Pfam" id="PF01136">
    <property type="entry name" value="Peptidase_U32"/>
    <property type="match status" value="1"/>
</dbReference>
<dbReference type="NCBIfam" id="NF011991">
    <property type="entry name" value="PRK15447.1"/>
    <property type="match status" value="1"/>
</dbReference>
<feature type="binding site" evidence="1">
    <location>
        <position position="48"/>
    </location>
    <ligand>
        <name>[4Fe-4S] cluster</name>
        <dbReference type="ChEBI" id="CHEBI:49883"/>
    </ligand>
</feature>
<comment type="function">
    <text evidence="1">Required for O(2)-independent ubiquinone (coenzyme Q) biosynthesis. Together with UbiU, is essential for the C6-hydroxylation reaction in the oxygen-independent ubiquinone biosynthesis pathway.</text>
</comment>
<dbReference type="InterPro" id="IPR001539">
    <property type="entry name" value="Peptidase_U32"/>
</dbReference>
<keyword evidence="1" id="KW-0831">Ubiquinone biosynthesis</keyword>
<comment type="cofactor">
    <cofactor evidence="1">
        <name>[4Fe-4S] cluster</name>
        <dbReference type="ChEBI" id="CHEBI:49883"/>
    </cofactor>
</comment>
<evidence type="ECO:0000313" key="2">
    <source>
        <dbReference type="EMBL" id="MDZ5457767.1"/>
    </source>
</evidence>
<dbReference type="InterPro" id="IPR051454">
    <property type="entry name" value="RNA/ubiquinone_mod_enzymes"/>
</dbReference>
<dbReference type="EMBL" id="JAXOJX010000022">
    <property type="protein sequence ID" value="MDZ5457767.1"/>
    <property type="molecule type" value="Genomic_DNA"/>
</dbReference>
<protein>
    <recommendedName>
        <fullName evidence="1">Ubiquinone biosynthesis protein UbiV</fullName>
    </recommendedName>
</protein>
<keyword evidence="1" id="KW-0479">Metal-binding</keyword>
<dbReference type="Proteomes" id="UP001293718">
    <property type="component" value="Unassembled WGS sequence"/>
</dbReference>
<feature type="binding site" evidence="1">
    <location>
        <position position="202"/>
    </location>
    <ligand>
        <name>[4Fe-4S] cluster</name>
        <dbReference type="ChEBI" id="CHEBI:49883"/>
    </ligand>
</feature>
<sequence length="312" mass="33911">MAIQDNASPMGLTVGPVLYHWSRASLTQFYADVADSPADTVVLGEVVCSRRREYKAADWLSLALELRQAGKEVILGTQALIESEAELRTLRERCAQDDFLVEAGDASALRRLQGRRFTLSPHVNVYSREALQEHAALGAVRWVPPVELDLATIARINPADDPVRTPAGEAVQTEIFGFGRMPLAFSARCFTARHYKLPKDECEFRCLADPDGLLLKSTEGADFLVLNGIQTQSAGLQCLLDRGPALRGAGITRLRLSPCAQGFIEVLKLHHAVLREGLDATQALRELNALSLPGALVNGYALGGAGLEWRAA</sequence>
<dbReference type="HAMAP" id="MF_02233">
    <property type="entry name" value="UbiV"/>
    <property type="match status" value="1"/>
</dbReference>
<proteinExistence type="inferred from homology"/>
<dbReference type="PANTHER" id="PTHR30217:SF11">
    <property type="entry name" value="UBIQUINONE BIOSYNTHESIS PROTEIN UBIV"/>
    <property type="match status" value="1"/>
</dbReference>
<organism evidence="2 3">
    <name type="scientific">Azohydromonas lata</name>
    <dbReference type="NCBI Taxonomy" id="45677"/>
    <lineage>
        <taxon>Bacteria</taxon>
        <taxon>Pseudomonadati</taxon>
        <taxon>Pseudomonadota</taxon>
        <taxon>Betaproteobacteria</taxon>
        <taxon>Burkholderiales</taxon>
        <taxon>Sphaerotilaceae</taxon>
        <taxon>Azohydromonas</taxon>
    </lineage>
</organism>
<dbReference type="PANTHER" id="PTHR30217">
    <property type="entry name" value="PEPTIDASE U32 FAMILY"/>
    <property type="match status" value="1"/>
</dbReference>
<reference evidence="2 3" key="1">
    <citation type="submission" date="2023-11" db="EMBL/GenBank/DDBJ databases">
        <title>Draft genome of Azohydromonas lata strain H1 (DSM1123), a polyhydroxyalkanoate producer.</title>
        <authorList>
            <person name="Traversa D."/>
            <person name="D'Addabbo P."/>
            <person name="Pazzani C."/>
            <person name="Manzari C."/>
            <person name="Chiara M."/>
            <person name="Scrascia M."/>
        </authorList>
    </citation>
    <scope>NUCLEOTIDE SEQUENCE [LARGE SCALE GENOMIC DNA]</scope>
    <source>
        <strain evidence="2 3">H1</strain>
    </source>
</reference>
<evidence type="ECO:0000256" key="1">
    <source>
        <dbReference type="HAMAP-Rule" id="MF_02233"/>
    </source>
</evidence>
<comment type="similarity">
    <text evidence="1">Belongs to the peptidase U32 family. UbiV subfamily.</text>
</comment>
<evidence type="ECO:0000313" key="3">
    <source>
        <dbReference type="Proteomes" id="UP001293718"/>
    </source>
</evidence>
<dbReference type="RefSeq" id="WP_322465990.1">
    <property type="nucleotide sequence ID" value="NZ_JAXOJX010000022.1"/>
</dbReference>
<comment type="pathway">
    <text evidence="1">Cofactor biosynthesis; ubiquinone biosynthesis.</text>
</comment>
<gene>
    <name evidence="1" type="primary">ubiV</name>
    <name evidence="2" type="ORF">SM757_14400</name>
</gene>
<keyword evidence="3" id="KW-1185">Reference proteome</keyword>
<name>A0ABU5IF66_9BURK</name>
<keyword evidence="1" id="KW-0408">Iron</keyword>
<feature type="binding site" evidence="1">
    <location>
        <position position="189"/>
    </location>
    <ligand>
        <name>[4Fe-4S] cluster</name>
        <dbReference type="ChEBI" id="CHEBI:49883"/>
    </ligand>
</feature>
<feature type="binding site" evidence="1">
    <location>
        <position position="206"/>
    </location>
    <ligand>
        <name>[4Fe-4S] cluster</name>
        <dbReference type="ChEBI" id="CHEBI:49883"/>
    </ligand>
</feature>
<keyword evidence="1" id="KW-0411">Iron-sulfur</keyword>
<keyword evidence="1" id="KW-0004">4Fe-4S</keyword>
<comment type="caution">
    <text evidence="2">The sequence shown here is derived from an EMBL/GenBank/DDBJ whole genome shotgun (WGS) entry which is preliminary data.</text>
</comment>
<comment type="subunit">
    <text evidence="1">Forms a heterodimer with UbiU.</text>
</comment>